<dbReference type="SUPFAM" id="SSF53300">
    <property type="entry name" value="vWA-like"/>
    <property type="match status" value="1"/>
</dbReference>
<keyword evidence="2" id="KW-0732">Signal</keyword>
<proteinExistence type="predicted"/>
<keyword evidence="1" id="KW-0472">Membrane</keyword>
<keyword evidence="1" id="KW-1133">Transmembrane helix</keyword>
<dbReference type="KEGG" id="pbv:AR543_04395"/>
<dbReference type="STRING" id="1616788.AR543_04395"/>
<gene>
    <name evidence="4" type="ORF">AR543_04395</name>
</gene>
<dbReference type="InterPro" id="IPR051266">
    <property type="entry name" value="CLCR"/>
</dbReference>
<dbReference type="PROSITE" id="PS50234">
    <property type="entry name" value="VWFA"/>
    <property type="match status" value="1"/>
</dbReference>
<reference evidence="5" key="1">
    <citation type="submission" date="2015-10" db="EMBL/GenBank/DDBJ databases">
        <title>Genome of Paenibacillus bovis sp. nov.</title>
        <authorList>
            <person name="Wu Z."/>
            <person name="Gao C."/>
            <person name="Liu Z."/>
            <person name="Zheng H."/>
        </authorList>
    </citation>
    <scope>NUCLEOTIDE SEQUENCE [LARGE SCALE GENOMIC DNA]</scope>
    <source>
        <strain evidence="5">BD3526</strain>
    </source>
</reference>
<dbReference type="Pfam" id="PF00092">
    <property type="entry name" value="VWA"/>
    <property type="match status" value="1"/>
</dbReference>
<reference evidence="4 5" key="2">
    <citation type="journal article" date="2016" name="Int. J. Syst. Evol. Microbiol.">
        <title>Paenibacillus bovis sp. nov., isolated from raw yak (Bos grunniens) milk.</title>
        <authorList>
            <person name="Gao C."/>
            <person name="Han J."/>
            <person name="Liu Z."/>
            <person name="Xu X."/>
            <person name="Hang F."/>
            <person name="Wu Z."/>
        </authorList>
    </citation>
    <scope>NUCLEOTIDE SEQUENCE [LARGE SCALE GENOMIC DNA]</scope>
    <source>
        <strain evidence="4 5">BD3526</strain>
    </source>
</reference>
<organism evidence="4 5">
    <name type="scientific">Paenibacillus bovis</name>
    <dbReference type="NCBI Taxonomy" id="1616788"/>
    <lineage>
        <taxon>Bacteria</taxon>
        <taxon>Bacillati</taxon>
        <taxon>Bacillota</taxon>
        <taxon>Bacilli</taxon>
        <taxon>Bacillales</taxon>
        <taxon>Paenibacillaceae</taxon>
        <taxon>Paenibacillus</taxon>
    </lineage>
</organism>
<keyword evidence="5" id="KW-1185">Reference proteome</keyword>
<dbReference type="Proteomes" id="UP000078148">
    <property type="component" value="Chromosome"/>
</dbReference>
<protein>
    <recommendedName>
        <fullName evidence="3">VWFA domain-containing protein</fullName>
    </recommendedName>
</protein>
<feature type="domain" description="VWFA" evidence="3">
    <location>
        <begin position="43"/>
        <end position="228"/>
    </location>
</feature>
<accession>A0A172ZDX0</accession>
<sequence>MFRRKLNLMYITLAVILCLTQLPGTLFAASAAANNNSPSSSVDAVLLLDVSNSMKSSDPEQLGNEAMKLFVDMLPTQGDRVGVVAYTDQIEREKALTGMNSSDDKTNLKNFIDDLNRGPYTDISVGMKEAVNILQDSSQQGNEPMIVLFADGNNELNSNSGRSNSEADQQLSEAVQQAKQKGYPVYTVGLNADGKLNQQALKNIATETGGKSFVTSSADDLPGILSEIFAAHQQVNVVPVDSITGNGQFQDVKINIPNASVKEANISIMSAQKVEVKLKDPSGKEVAVPSDQVSVSTSKSYSLVKLLKPQQGDWTLQVKGVDQDKIDINLIFNYSLEMALDPIPAQNYSKGDKIDIVSYLTSNGQKLTDASQVGNLKAVLNVKDMDTGAASQVPLTGNGTEFKGTFEVPDNHKYELVVRAEEQSFYRETTPVTVDATGGGTGNAGTQEAAGLGTMGWILIAIGVLLVLTGLWFLLRMLKQKNRGFVGQMVIEIRDENTGEKSYPQYKKLTTFRGKFNLHQLLQLAPELKETESITFTPGNNDRILIRNNGDSAIEKSGRAIDASRGYEVKSGDRLTIALRQVDKTILLEYLT</sequence>
<evidence type="ECO:0000256" key="2">
    <source>
        <dbReference type="SAM" id="SignalP"/>
    </source>
</evidence>
<dbReference type="CDD" id="cd00198">
    <property type="entry name" value="vWFA"/>
    <property type="match status" value="1"/>
</dbReference>
<evidence type="ECO:0000313" key="4">
    <source>
        <dbReference type="EMBL" id="ANF95330.1"/>
    </source>
</evidence>
<dbReference type="PANTHER" id="PTHR10579:SF43">
    <property type="entry name" value="ZINC FINGER (C3HC4-TYPE RING FINGER) FAMILY PROTEIN"/>
    <property type="match status" value="1"/>
</dbReference>
<dbReference type="EMBL" id="CP013023">
    <property type="protein sequence ID" value="ANF95330.1"/>
    <property type="molecule type" value="Genomic_DNA"/>
</dbReference>
<evidence type="ECO:0000313" key="5">
    <source>
        <dbReference type="Proteomes" id="UP000078148"/>
    </source>
</evidence>
<dbReference type="PANTHER" id="PTHR10579">
    <property type="entry name" value="CALCIUM-ACTIVATED CHLORIDE CHANNEL REGULATOR"/>
    <property type="match status" value="1"/>
</dbReference>
<dbReference type="InterPro" id="IPR002035">
    <property type="entry name" value="VWF_A"/>
</dbReference>
<feature type="chain" id="PRO_5008005781" description="VWFA domain-containing protein" evidence="2">
    <location>
        <begin position="29"/>
        <end position="592"/>
    </location>
</feature>
<dbReference type="SMART" id="SM00327">
    <property type="entry name" value="VWA"/>
    <property type="match status" value="1"/>
</dbReference>
<feature type="signal peptide" evidence="2">
    <location>
        <begin position="1"/>
        <end position="28"/>
    </location>
</feature>
<evidence type="ECO:0000259" key="3">
    <source>
        <dbReference type="PROSITE" id="PS50234"/>
    </source>
</evidence>
<dbReference type="OrthoDB" id="2923688at2"/>
<dbReference type="Gene3D" id="3.40.50.410">
    <property type="entry name" value="von Willebrand factor, type A domain"/>
    <property type="match status" value="1"/>
</dbReference>
<evidence type="ECO:0000256" key="1">
    <source>
        <dbReference type="SAM" id="Phobius"/>
    </source>
</evidence>
<dbReference type="InterPro" id="IPR036465">
    <property type="entry name" value="vWFA_dom_sf"/>
</dbReference>
<dbReference type="RefSeq" id="WP_060532161.1">
    <property type="nucleotide sequence ID" value="NZ_CP013023.1"/>
</dbReference>
<dbReference type="AlphaFoldDB" id="A0A172ZDX0"/>
<feature type="transmembrane region" description="Helical" evidence="1">
    <location>
        <begin position="455"/>
        <end position="475"/>
    </location>
</feature>
<keyword evidence="1" id="KW-0812">Transmembrane</keyword>
<name>A0A172ZDX0_9BACL</name>